<organism evidence="1 2">
    <name type="scientific">Qipengyuania aquimaris</name>
    <dbReference type="NCBI Taxonomy" id="255984"/>
    <lineage>
        <taxon>Bacteria</taxon>
        <taxon>Pseudomonadati</taxon>
        <taxon>Pseudomonadota</taxon>
        <taxon>Alphaproteobacteria</taxon>
        <taxon>Sphingomonadales</taxon>
        <taxon>Erythrobacteraceae</taxon>
        <taxon>Qipengyuania</taxon>
    </lineage>
</organism>
<comment type="caution">
    <text evidence="1">The sequence shown here is derived from an EMBL/GenBank/DDBJ whole genome shotgun (WGS) entry which is preliminary data.</text>
</comment>
<gene>
    <name evidence="1" type="ORF">KUV31_07060</name>
</gene>
<proteinExistence type="predicted"/>
<evidence type="ECO:0000313" key="1">
    <source>
        <dbReference type="EMBL" id="MBY6218101.1"/>
    </source>
</evidence>
<dbReference type="EMBL" id="JAHVKP010000001">
    <property type="protein sequence ID" value="MBY6218101.1"/>
    <property type="molecule type" value="Genomic_DNA"/>
</dbReference>
<protein>
    <recommendedName>
        <fullName evidence="3">Phosphodiesterase</fullName>
    </recommendedName>
</protein>
<evidence type="ECO:0008006" key="3">
    <source>
        <dbReference type="Google" id="ProtNLM"/>
    </source>
</evidence>
<dbReference type="RefSeq" id="WP_222405028.1">
    <property type="nucleotide sequence ID" value="NZ_JAHVKP010000001.1"/>
</dbReference>
<reference evidence="1" key="1">
    <citation type="submission" date="2021-06" db="EMBL/GenBank/DDBJ databases">
        <title>50 bacteria genomes isolated from Dapeng, Shenzhen, China.</title>
        <authorList>
            <person name="Zheng W."/>
            <person name="Yu S."/>
            <person name="Huang Y."/>
        </authorList>
    </citation>
    <scope>NUCLEOTIDE SEQUENCE</scope>
    <source>
        <strain evidence="1">DP4N28-2</strain>
    </source>
</reference>
<dbReference type="Proteomes" id="UP000824927">
    <property type="component" value="Unassembled WGS sequence"/>
</dbReference>
<sequence>MAHRGLWTDPSDKNSRDSLVAALDLGFGVETDFRDSNGLLWICHDPVTPGDGAIPAARFFEDCAGANSNGRLALNIKADGLQRMICDAIEAASVPVDRLFAFDMSVPDALGYIRCGLPVYTRASEYESDRSQDDATQGVWVDNFTGDYPQVEKALELLECGQRVAIVSPELHGRPHKALWQQILESGLHMRPGFELCTDFPKEAHYTLGTD</sequence>
<accession>A0A9Q3S116</accession>
<dbReference type="GO" id="GO:0006629">
    <property type="term" value="P:lipid metabolic process"/>
    <property type="evidence" value="ECO:0007669"/>
    <property type="project" value="InterPro"/>
</dbReference>
<dbReference type="InterPro" id="IPR017946">
    <property type="entry name" value="PLC-like_Pdiesterase_TIM-brl"/>
</dbReference>
<dbReference type="SUPFAM" id="SSF51695">
    <property type="entry name" value="PLC-like phosphodiesterases"/>
    <property type="match status" value="1"/>
</dbReference>
<dbReference type="AlphaFoldDB" id="A0A9Q3S116"/>
<name>A0A9Q3S116_9SPHN</name>
<evidence type="ECO:0000313" key="2">
    <source>
        <dbReference type="Proteomes" id="UP000824927"/>
    </source>
</evidence>
<dbReference type="GO" id="GO:0008081">
    <property type="term" value="F:phosphoric diester hydrolase activity"/>
    <property type="evidence" value="ECO:0007669"/>
    <property type="project" value="InterPro"/>
</dbReference>